<reference evidence="1 2" key="1">
    <citation type="journal article" date="2019" name="Nat. Ecol. Evol.">
        <title>Megaphylogeny resolves global patterns of mushroom evolution.</title>
        <authorList>
            <person name="Varga T."/>
            <person name="Krizsan K."/>
            <person name="Foldi C."/>
            <person name="Dima B."/>
            <person name="Sanchez-Garcia M."/>
            <person name="Sanchez-Ramirez S."/>
            <person name="Szollosi G.J."/>
            <person name="Szarkandi J.G."/>
            <person name="Papp V."/>
            <person name="Albert L."/>
            <person name="Andreopoulos W."/>
            <person name="Angelini C."/>
            <person name="Antonin V."/>
            <person name="Barry K.W."/>
            <person name="Bougher N.L."/>
            <person name="Buchanan P."/>
            <person name="Buyck B."/>
            <person name="Bense V."/>
            <person name="Catcheside P."/>
            <person name="Chovatia M."/>
            <person name="Cooper J."/>
            <person name="Damon W."/>
            <person name="Desjardin D."/>
            <person name="Finy P."/>
            <person name="Geml J."/>
            <person name="Haridas S."/>
            <person name="Hughes K."/>
            <person name="Justo A."/>
            <person name="Karasinski D."/>
            <person name="Kautmanova I."/>
            <person name="Kiss B."/>
            <person name="Kocsube S."/>
            <person name="Kotiranta H."/>
            <person name="LaButti K.M."/>
            <person name="Lechner B.E."/>
            <person name="Liimatainen K."/>
            <person name="Lipzen A."/>
            <person name="Lukacs Z."/>
            <person name="Mihaltcheva S."/>
            <person name="Morgado L.N."/>
            <person name="Niskanen T."/>
            <person name="Noordeloos M.E."/>
            <person name="Ohm R.A."/>
            <person name="Ortiz-Santana B."/>
            <person name="Ovrebo C."/>
            <person name="Racz N."/>
            <person name="Riley R."/>
            <person name="Savchenko A."/>
            <person name="Shiryaev A."/>
            <person name="Soop K."/>
            <person name="Spirin V."/>
            <person name="Szebenyi C."/>
            <person name="Tomsovsky M."/>
            <person name="Tulloss R.E."/>
            <person name="Uehling J."/>
            <person name="Grigoriev I.V."/>
            <person name="Vagvolgyi C."/>
            <person name="Papp T."/>
            <person name="Martin F.M."/>
            <person name="Miettinen O."/>
            <person name="Hibbett D.S."/>
            <person name="Nagy L.G."/>
        </authorList>
    </citation>
    <scope>NUCLEOTIDE SEQUENCE [LARGE SCALE GENOMIC DNA]</scope>
    <source>
        <strain evidence="1 2">CBS 962.96</strain>
    </source>
</reference>
<dbReference type="Proteomes" id="UP000297245">
    <property type="component" value="Unassembled WGS sequence"/>
</dbReference>
<gene>
    <name evidence="1" type="ORF">K435DRAFT_781655</name>
</gene>
<sequence>MWLLQIWTCSRSPTADPRRICCLYFTRHIHYKEPASLQMLASRLATSSSPPKGPPATHCEHHLSNLAVALLSHEYLHPSHLRTPFLEGSFGGEVAQHARWLESLQRSGRLEDLTLTSGLVGSDEELVLYAKEDLLPEDRDEGSLERASSGAGHDLWYATTVVKP</sequence>
<dbReference type="AlphaFoldDB" id="A0A4S8LJT6"/>
<evidence type="ECO:0000313" key="2">
    <source>
        <dbReference type="Proteomes" id="UP000297245"/>
    </source>
</evidence>
<evidence type="ECO:0000313" key="1">
    <source>
        <dbReference type="EMBL" id="THU89364.1"/>
    </source>
</evidence>
<organism evidence="1 2">
    <name type="scientific">Dendrothele bispora (strain CBS 962.96)</name>
    <dbReference type="NCBI Taxonomy" id="1314807"/>
    <lineage>
        <taxon>Eukaryota</taxon>
        <taxon>Fungi</taxon>
        <taxon>Dikarya</taxon>
        <taxon>Basidiomycota</taxon>
        <taxon>Agaricomycotina</taxon>
        <taxon>Agaricomycetes</taxon>
        <taxon>Agaricomycetidae</taxon>
        <taxon>Agaricales</taxon>
        <taxon>Agaricales incertae sedis</taxon>
        <taxon>Dendrothele</taxon>
    </lineage>
</organism>
<proteinExistence type="predicted"/>
<protein>
    <submittedName>
        <fullName evidence="1">Uncharacterized protein</fullName>
    </submittedName>
</protein>
<accession>A0A4S8LJT6</accession>
<name>A0A4S8LJT6_DENBC</name>
<keyword evidence="2" id="KW-1185">Reference proteome</keyword>
<dbReference type="EMBL" id="ML179370">
    <property type="protein sequence ID" value="THU89364.1"/>
    <property type="molecule type" value="Genomic_DNA"/>
</dbReference>